<feature type="region of interest" description="Disordered" evidence="1">
    <location>
        <begin position="44"/>
        <end position="89"/>
    </location>
</feature>
<evidence type="ECO:0000313" key="2">
    <source>
        <dbReference type="EMBL" id="CAE0492816.1"/>
    </source>
</evidence>
<feature type="compositionally biased region" description="Polar residues" evidence="1">
    <location>
        <begin position="290"/>
        <end position="299"/>
    </location>
</feature>
<accession>A0A7S3QUK9</accession>
<gene>
    <name evidence="2" type="ORF">DTER00134_LOCUS7889</name>
</gene>
<dbReference type="EMBL" id="HBIP01013723">
    <property type="protein sequence ID" value="CAE0492816.1"/>
    <property type="molecule type" value="Transcribed_RNA"/>
</dbReference>
<proteinExistence type="predicted"/>
<sequence length="299" mass="32120">MHAFQFEMEIKANDSSSLMRQTLLEALLSVQMLRANVQQSVRALQSEGVPGTPASAGVLPPSITTDPHAADSDTPGPPSPTLQHQRQHHLYPEDHPEEQAFSNVLFQNVLFQDAWPGHEDGSGQSDQEARHDDDMHGNDQHGDGHIDNGSPVLAHIYSPATATASNQVTPTSATTPPKATYRQLPASSSAALPVGRSTPLRAALEKLNDRGENGVISAAYGFDSPPQAEREFQRSARSSMDAAAFFKASRWDAGFNRRSFNGTSSTKSSSKNPGTHDPASSHRPSARKNLATTLSSHDA</sequence>
<dbReference type="AlphaFoldDB" id="A0A7S3QUK9"/>
<protein>
    <submittedName>
        <fullName evidence="2">Uncharacterized protein</fullName>
    </submittedName>
</protein>
<organism evidence="2">
    <name type="scientific">Dunaliella tertiolecta</name>
    <name type="common">Green alga</name>
    <dbReference type="NCBI Taxonomy" id="3047"/>
    <lineage>
        <taxon>Eukaryota</taxon>
        <taxon>Viridiplantae</taxon>
        <taxon>Chlorophyta</taxon>
        <taxon>core chlorophytes</taxon>
        <taxon>Chlorophyceae</taxon>
        <taxon>CS clade</taxon>
        <taxon>Chlamydomonadales</taxon>
        <taxon>Dunaliellaceae</taxon>
        <taxon>Dunaliella</taxon>
    </lineage>
</organism>
<feature type="compositionally biased region" description="Basic and acidic residues" evidence="1">
    <location>
        <begin position="116"/>
        <end position="146"/>
    </location>
</feature>
<feature type="compositionally biased region" description="Low complexity" evidence="1">
    <location>
        <begin position="169"/>
        <end position="180"/>
    </location>
</feature>
<evidence type="ECO:0000256" key="1">
    <source>
        <dbReference type="SAM" id="MobiDB-lite"/>
    </source>
</evidence>
<feature type="region of interest" description="Disordered" evidence="1">
    <location>
        <begin position="115"/>
        <end position="193"/>
    </location>
</feature>
<feature type="region of interest" description="Disordered" evidence="1">
    <location>
        <begin position="255"/>
        <end position="299"/>
    </location>
</feature>
<reference evidence="2" key="1">
    <citation type="submission" date="2021-01" db="EMBL/GenBank/DDBJ databases">
        <authorList>
            <person name="Corre E."/>
            <person name="Pelletier E."/>
            <person name="Niang G."/>
            <person name="Scheremetjew M."/>
            <person name="Finn R."/>
            <person name="Kale V."/>
            <person name="Holt S."/>
            <person name="Cochrane G."/>
            <person name="Meng A."/>
            <person name="Brown T."/>
            <person name="Cohen L."/>
        </authorList>
    </citation>
    <scope>NUCLEOTIDE SEQUENCE</scope>
    <source>
        <strain evidence="2">CCMP1320</strain>
    </source>
</reference>
<name>A0A7S3QUK9_DUNTE</name>